<sequence length="295" mass="32729">ENKVVCVINGCSKLFCSLAVAVLDHFNWGGQALASCTVRGASYIRSYCCHIVFTSALCSLMKFASTEGKFPLHDLDWSEHYSFPRKLIQVGGSMKYYMLVRHALLTESRHLPNSMYKKVLVILCDSILPHISTTPFVHCVSSFSQSHLPVYLVAAFAKGLSHLALKDLPAALLMVLPFIYNLIRLHPACRVLIHRPSAAGEACVDPYLMEEEDPTQCHILQKHCQPDVAKAAMAINKPLSQQEDDISEVLELSTYEQMEQDLKQSKTVPLEFDPAIKLLQGTGGVGVLGLHFSLE</sequence>
<reference evidence="3" key="2">
    <citation type="submission" date="2025-09" db="UniProtKB">
        <authorList>
            <consortium name="Ensembl"/>
        </authorList>
    </citation>
    <scope>IDENTIFICATION</scope>
</reference>
<dbReference type="GO" id="GO:0030692">
    <property type="term" value="C:Noc4p-Nop14p complex"/>
    <property type="evidence" value="ECO:0007669"/>
    <property type="project" value="TreeGrafter"/>
</dbReference>
<organism evidence="3 4">
    <name type="scientific">Oncorhynchus tshawytscha</name>
    <name type="common">Chinook salmon</name>
    <name type="synonym">Salmo tshawytscha</name>
    <dbReference type="NCBI Taxonomy" id="74940"/>
    <lineage>
        <taxon>Eukaryota</taxon>
        <taxon>Metazoa</taxon>
        <taxon>Chordata</taxon>
        <taxon>Craniata</taxon>
        <taxon>Vertebrata</taxon>
        <taxon>Euteleostomi</taxon>
        <taxon>Actinopterygii</taxon>
        <taxon>Neopterygii</taxon>
        <taxon>Teleostei</taxon>
        <taxon>Protacanthopterygii</taxon>
        <taxon>Salmoniformes</taxon>
        <taxon>Salmonidae</taxon>
        <taxon>Salmoninae</taxon>
        <taxon>Oncorhynchus</taxon>
    </lineage>
</organism>
<name>A0A8C8JQJ5_ONCTS</name>
<dbReference type="PANTHER" id="PTHR12455:SF0">
    <property type="entry name" value="NUCLEOLAR COMPLEX PROTEIN 4 HOMOLOG"/>
    <property type="match status" value="1"/>
</dbReference>
<keyword evidence="4" id="KW-1185">Reference proteome</keyword>
<protein>
    <recommendedName>
        <fullName evidence="2">CCAAT-binding factor domain-containing protein</fullName>
    </recommendedName>
</protein>
<dbReference type="GO" id="GO:0032040">
    <property type="term" value="C:small-subunit processome"/>
    <property type="evidence" value="ECO:0007669"/>
    <property type="project" value="TreeGrafter"/>
</dbReference>
<dbReference type="GeneTree" id="ENSGT00390000016776"/>
<dbReference type="InterPro" id="IPR027193">
    <property type="entry name" value="Noc4"/>
</dbReference>
<dbReference type="Ensembl" id="ENSOTST00005107186.2">
    <property type="protein sequence ID" value="ENSOTSP00005099080.2"/>
    <property type="gene ID" value="ENSOTSG00005045713.2"/>
</dbReference>
<comment type="similarity">
    <text evidence="1">Belongs to the CBF/MAK21 family.</text>
</comment>
<evidence type="ECO:0000259" key="2">
    <source>
        <dbReference type="Pfam" id="PF03914"/>
    </source>
</evidence>
<evidence type="ECO:0000313" key="4">
    <source>
        <dbReference type="Proteomes" id="UP000694402"/>
    </source>
</evidence>
<accession>A0A8C8JQJ5</accession>
<evidence type="ECO:0000256" key="1">
    <source>
        <dbReference type="ARBA" id="ARBA00007797"/>
    </source>
</evidence>
<evidence type="ECO:0000313" key="3">
    <source>
        <dbReference type="Ensembl" id="ENSOTSP00005099080.2"/>
    </source>
</evidence>
<dbReference type="InterPro" id="IPR005612">
    <property type="entry name" value="CCAAT-binding_factor"/>
</dbReference>
<dbReference type="Proteomes" id="UP000694402">
    <property type="component" value="Unassembled WGS sequence"/>
</dbReference>
<dbReference type="Pfam" id="PF03914">
    <property type="entry name" value="CBF"/>
    <property type="match status" value="1"/>
</dbReference>
<proteinExistence type="inferred from homology"/>
<dbReference type="PANTHER" id="PTHR12455">
    <property type="entry name" value="NUCLEOLAR COMPLEX PROTEIN 4"/>
    <property type="match status" value="1"/>
</dbReference>
<reference evidence="3" key="1">
    <citation type="submission" date="2025-08" db="UniProtKB">
        <authorList>
            <consortium name="Ensembl"/>
        </authorList>
    </citation>
    <scope>IDENTIFICATION</scope>
</reference>
<feature type="domain" description="CCAAT-binding factor" evidence="2">
    <location>
        <begin position="110"/>
        <end position="221"/>
    </location>
</feature>
<dbReference type="AlphaFoldDB" id="A0A8C8JQJ5"/>
<dbReference type="GO" id="GO:0042254">
    <property type="term" value="P:ribosome biogenesis"/>
    <property type="evidence" value="ECO:0007669"/>
    <property type="project" value="InterPro"/>
</dbReference>